<dbReference type="RefSeq" id="WP_420162856.1">
    <property type="nucleotide sequence ID" value="NZ_JBDLNV010000001.1"/>
</dbReference>
<gene>
    <name evidence="3" type="ORF">ABEU20_000851</name>
</gene>
<dbReference type="PROSITE" id="PS51257">
    <property type="entry name" value="PROKAR_LIPOPROTEIN"/>
    <property type="match status" value="1"/>
</dbReference>
<dbReference type="Proteomes" id="UP001629745">
    <property type="component" value="Unassembled WGS sequence"/>
</dbReference>
<keyword evidence="4" id="KW-1185">Reference proteome</keyword>
<sequence>MGRLTRVAVAVTAIAVTGGLVACGSSEPESGSASGTGSTSAPSDLGPVVTAPAQPATGPITDPAALRAALLTAPDLPVGFVALPTAANPDDPADEAPAQPATNPTRCANVLDTIARQARGAAADAESNFSGPGFTSIDVDAASFPGTGAAEAFSTVQTTMRACTAYTGTDSEGVAVDYRVEPLAMPAVGDASTAIRLVTTSDGFSLVSDAVVAVVDSTVVQVVATGPDPIDGGVLDGLARAATERIHAAAPTG</sequence>
<comment type="caution">
    <text evidence="3">The sequence shown here is derived from an EMBL/GenBank/DDBJ whole genome shotgun (WGS) entry which is preliminary data.</text>
</comment>
<feature type="chain" id="PRO_5046128004" description="Sensor domain-containing protein" evidence="2">
    <location>
        <begin position="23"/>
        <end position="253"/>
    </location>
</feature>
<proteinExistence type="predicted"/>
<organism evidence="3 4">
    <name type="scientific">Rhodococcus parequi</name>
    <dbReference type="NCBI Taxonomy" id="3137122"/>
    <lineage>
        <taxon>Bacteria</taxon>
        <taxon>Bacillati</taxon>
        <taxon>Actinomycetota</taxon>
        <taxon>Actinomycetes</taxon>
        <taxon>Mycobacteriales</taxon>
        <taxon>Nocardiaceae</taxon>
        <taxon>Rhodococcus</taxon>
    </lineage>
</organism>
<evidence type="ECO:0000256" key="2">
    <source>
        <dbReference type="SAM" id="SignalP"/>
    </source>
</evidence>
<accession>A0ABW9FAP2</accession>
<evidence type="ECO:0008006" key="5">
    <source>
        <dbReference type="Google" id="ProtNLM"/>
    </source>
</evidence>
<dbReference type="EMBL" id="JBDLNV010000001">
    <property type="protein sequence ID" value="MFM1722297.1"/>
    <property type="molecule type" value="Genomic_DNA"/>
</dbReference>
<evidence type="ECO:0000256" key="1">
    <source>
        <dbReference type="SAM" id="MobiDB-lite"/>
    </source>
</evidence>
<evidence type="ECO:0000313" key="4">
    <source>
        <dbReference type="Proteomes" id="UP001629745"/>
    </source>
</evidence>
<name>A0ABW9FAP2_9NOCA</name>
<feature type="signal peptide" evidence="2">
    <location>
        <begin position="1"/>
        <end position="22"/>
    </location>
</feature>
<feature type="region of interest" description="Disordered" evidence="1">
    <location>
        <begin position="85"/>
        <end position="105"/>
    </location>
</feature>
<feature type="region of interest" description="Disordered" evidence="1">
    <location>
        <begin position="22"/>
        <end position="60"/>
    </location>
</feature>
<feature type="compositionally biased region" description="Low complexity" evidence="1">
    <location>
        <begin position="85"/>
        <end position="101"/>
    </location>
</feature>
<keyword evidence="2" id="KW-0732">Signal</keyword>
<feature type="compositionally biased region" description="Low complexity" evidence="1">
    <location>
        <begin position="22"/>
        <end position="43"/>
    </location>
</feature>
<evidence type="ECO:0000313" key="3">
    <source>
        <dbReference type="EMBL" id="MFM1722297.1"/>
    </source>
</evidence>
<protein>
    <recommendedName>
        <fullName evidence="5">Sensor domain-containing protein</fullName>
    </recommendedName>
</protein>
<reference evidence="3 4" key="1">
    <citation type="submission" date="2023-11" db="EMBL/GenBank/DDBJ databases">
        <authorList>
            <person name="Val-Calvo J."/>
            <person name="Scortti M."/>
            <person name="Vazquez-Boland J."/>
        </authorList>
    </citation>
    <scope>NUCLEOTIDE SEQUENCE [LARGE SCALE GENOMIC DNA]</scope>
    <source>
        <strain evidence="3 4">PAM 2766</strain>
    </source>
</reference>